<evidence type="ECO:0000256" key="1">
    <source>
        <dbReference type="ARBA" id="ARBA00010617"/>
    </source>
</evidence>
<dbReference type="FunFam" id="1.10.630.10:FF:000018">
    <property type="entry name" value="Cytochrome P450 monooxygenase"/>
    <property type="match status" value="1"/>
</dbReference>
<proteinExistence type="inferred from homology"/>
<dbReference type="Proteomes" id="UP000546324">
    <property type="component" value="Unassembled WGS sequence"/>
</dbReference>
<evidence type="ECO:0000256" key="7">
    <source>
        <dbReference type="RuleBase" id="RU000461"/>
    </source>
</evidence>
<dbReference type="GO" id="GO:0006707">
    <property type="term" value="P:cholesterol catabolic process"/>
    <property type="evidence" value="ECO:0007669"/>
    <property type="project" value="TreeGrafter"/>
</dbReference>
<evidence type="ECO:0000256" key="4">
    <source>
        <dbReference type="ARBA" id="ARBA00023002"/>
    </source>
</evidence>
<dbReference type="PRINTS" id="PR00385">
    <property type="entry name" value="P450"/>
</dbReference>
<name>A0A7X0G439_9ACTN</name>
<organism evidence="8 9">
    <name type="scientific">Actinomadura coerulea</name>
    <dbReference type="NCBI Taxonomy" id="46159"/>
    <lineage>
        <taxon>Bacteria</taxon>
        <taxon>Bacillati</taxon>
        <taxon>Actinomycetota</taxon>
        <taxon>Actinomycetes</taxon>
        <taxon>Streptosporangiales</taxon>
        <taxon>Thermomonosporaceae</taxon>
        <taxon>Actinomadura</taxon>
    </lineage>
</organism>
<evidence type="ECO:0000256" key="2">
    <source>
        <dbReference type="ARBA" id="ARBA00022617"/>
    </source>
</evidence>
<comment type="caution">
    <text evidence="8">The sequence shown here is derived from an EMBL/GenBank/DDBJ whole genome shotgun (WGS) entry which is preliminary data.</text>
</comment>
<dbReference type="CDD" id="cd11033">
    <property type="entry name" value="CYP142-like"/>
    <property type="match status" value="1"/>
</dbReference>
<dbReference type="RefSeq" id="WP_230298778.1">
    <property type="nucleotide sequence ID" value="NZ_JACHMQ010000001.1"/>
</dbReference>
<gene>
    <name evidence="8" type="ORF">BKA00_005234</name>
</gene>
<dbReference type="InterPro" id="IPR001128">
    <property type="entry name" value="Cyt_P450"/>
</dbReference>
<keyword evidence="3 7" id="KW-0479">Metal-binding</keyword>
<keyword evidence="4 7" id="KW-0560">Oxidoreductase</keyword>
<dbReference type="InterPro" id="IPR036396">
    <property type="entry name" value="Cyt_P450_sf"/>
</dbReference>
<dbReference type="AlphaFoldDB" id="A0A7X0G439"/>
<evidence type="ECO:0000313" key="8">
    <source>
        <dbReference type="EMBL" id="MBB6398320.1"/>
    </source>
</evidence>
<accession>A0A7X0G439</accession>
<dbReference type="GO" id="GO:0020037">
    <property type="term" value="F:heme binding"/>
    <property type="evidence" value="ECO:0007669"/>
    <property type="project" value="InterPro"/>
</dbReference>
<evidence type="ECO:0000313" key="9">
    <source>
        <dbReference type="Proteomes" id="UP000546324"/>
    </source>
</evidence>
<keyword evidence="6 7" id="KW-0503">Monooxygenase</keyword>
<keyword evidence="5 7" id="KW-0408">Iron</keyword>
<dbReference type="SUPFAM" id="SSF48264">
    <property type="entry name" value="Cytochrome P450"/>
    <property type="match status" value="1"/>
</dbReference>
<keyword evidence="9" id="KW-1185">Reference proteome</keyword>
<dbReference type="PANTHER" id="PTHR46696">
    <property type="entry name" value="P450, PUTATIVE (EUROFUNG)-RELATED"/>
    <property type="match status" value="1"/>
</dbReference>
<dbReference type="Gene3D" id="1.10.630.10">
    <property type="entry name" value="Cytochrome P450"/>
    <property type="match status" value="1"/>
</dbReference>
<evidence type="ECO:0000256" key="6">
    <source>
        <dbReference type="ARBA" id="ARBA00023033"/>
    </source>
</evidence>
<protein>
    <submittedName>
        <fullName evidence="8">Cytochrome P450</fullName>
    </submittedName>
</protein>
<dbReference type="PANTHER" id="PTHR46696:SF4">
    <property type="entry name" value="BIOTIN BIOSYNTHESIS CYTOCHROME P450"/>
    <property type="match status" value="1"/>
</dbReference>
<dbReference type="GO" id="GO:0036199">
    <property type="term" value="F:cholest-4-en-3-one 26-monooxygenase activity"/>
    <property type="evidence" value="ECO:0007669"/>
    <property type="project" value="TreeGrafter"/>
</dbReference>
<comment type="similarity">
    <text evidence="1 7">Belongs to the cytochrome P450 family.</text>
</comment>
<dbReference type="PROSITE" id="PS00086">
    <property type="entry name" value="CYTOCHROME_P450"/>
    <property type="match status" value="1"/>
</dbReference>
<evidence type="ECO:0000256" key="5">
    <source>
        <dbReference type="ARBA" id="ARBA00023004"/>
    </source>
</evidence>
<reference evidence="8 9" key="1">
    <citation type="submission" date="2020-08" db="EMBL/GenBank/DDBJ databases">
        <title>Sequencing the genomes of 1000 actinobacteria strains.</title>
        <authorList>
            <person name="Klenk H.-P."/>
        </authorList>
    </citation>
    <scope>NUCLEOTIDE SEQUENCE [LARGE SCALE GENOMIC DNA]</scope>
    <source>
        <strain evidence="8 9">DSM 43675</strain>
    </source>
</reference>
<dbReference type="PRINTS" id="PR00359">
    <property type="entry name" value="BP450"/>
</dbReference>
<dbReference type="GO" id="GO:0008395">
    <property type="term" value="F:steroid hydroxylase activity"/>
    <property type="evidence" value="ECO:0007669"/>
    <property type="project" value="TreeGrafter"/>
</dbReference>
<dbReference type="InterPro" id="IPR017972">
    <property type="entry name" value="Cyt_P450_CS"/>
</dbReference>
<evidence type="ECO:0000256" key="3">
    <source>
        <dbReference type="ARBA" id="ARBA00022723"/>
    </source>
</evidence>
<dbReference type="InterPro" id="IPR002397">
    <property type="entry name" value="Cyt_P450_B"/>
</dbReference>
<keyword evidence="2 7" id="KW-0349">Heme</keyword>
<sequence>MTEESEAMTLTVEEAGLALADPKAYADDRRFHESLALLRRESPVHRVEAPGYTPFWGITRHEDVLEIERNHRIFLNAPRPVLGTAEFDALNRQRAEQGIALRTLVHMDDPDHRVVRAIGADWFRPRAMRALEPRVRELARRYVDRMVELGGECDFAREVAVHFPLYVILSLLGLPESDFDRMLKLTQELFGGDDAEFQRGTTNEEKLQVLLDFFAYFQGLTEERRKHPTGDLASAIANARVDGEPLNDFDTASYYVIIATAGHDTTSATIAGGLHALIEHPGQIERLRGKPELMPLAVDEMIRWVTPVKEFMRTAAEDYDLRGVTIRQGEAVLLSYPSANRDEDVFDDPFRFDVGRDPNKHLAFGFGVHYCLGAALARIEVRAFFEELLPRLGSIELAGPPEGIATTFVGGLKRLPVRYSLA</sequence>
<dbReference type="Pfam" id="PF00067">
    <property type="entry name" value="p450"/>
    <property type="match status" value="1"/>
</dbReference>
<dbReference type="EMBL" id="JACHMQ010000001">
    <property type="protein sequence ID" value="MBB6398320.1"/>
    <property type="molecule type" value="Genomic_DNA"/>
</dbReference>
<dbReference type="GO" id="GO:0005506">
    <property type="term" value="F:iron ion binding"/>
    <property type="evidence" value="ECO:0007669"/>
    <property type="project" value="InterPro"/>
</dbReference>